<dbReference type="SUPFAM" id="SSF56601">
    <property type="entry name" value="beta-lactamase/transpeptidase-like"/>
    <property type="match status" value="1"/>
</dbReference>
<evidence type="ECO:0000313" key="5">
    <source>
        <dbReference type="EMBL" id="SHJ36358.1"/>
    </source>
</evidence>
<organism evidence="5 6">
    <name type="scientific">Pseudozobellia thermophila</name>
    <dbReference type="NCBI Taxonomy" id="192903"/>
    <lineage>
        <taxon>Bacteria</taxon>
        <taxon>Pseudomonadati</taxon>
        <taxon>Bacteroidota</taxon>
        <taxon>Flavobacteriia</taxon>
        <taxon>Flavobacteriales</taxon>
        <taxon>Flavobacteriaceae</taxon>
        <taxon>Pseudozobellia</taxon>
    </lineage>
</organism>
<evidence type="ECO:0000256" key="1">
    <source>
        <dbReference type="ARBA" id="ARBA00004370"/>
    </source>
</evidence>
<dbReference type="OrthoDB" id="9793489at2"/>
<evidence type="ECO:0000313" key="6">
    <source>
        <dbReference type="Proteomes" id="UP000184543"/>
    </source>
</evidence>
<keyword evidence="6" id="KW-1185">Reference proteome</keyword>
<comment type="subcellular location">
    <subcellularLocation>
        <location evidence="1">Membrane</location>
    </subcellularLocation>
</comment>
<dbReference type="RefSeq" id="WP_072994110.1">
    <property type="nucleotide sequence ID" value="NZ_FQYU01000004.1"/>
</dbReference>
<keyword evidence="3" id="KW-0732">Signal</keyword>
<dbReference type="Pfam" id="PF00144">
    <property type="entry name" value="Beta-lactamase"/>
    <property type="match status" value="1"/>
</dbReference>
<gene>
    <name evidence="5" type="ORF">SAMN04488513_10471</name>
</gene>
<evidence type="ECO:0000256" key="3">
    <source>
        <dbReference type="SAM" id="SignalP"/>
    </source>
</evidence>
<dbReference type="STRING" id="192903.SAMN04488513_10471"/>
<dbReference type="InterPro" id="IPR001466">
    <property type="entry name" value="Beta-lactam-related"/>
</dbReference>
<sequence length="369" mass="40820">MNLSILPFNTYSVNRLSAALLLALTIWASSCSKNDDGDPPIGDYTTLENLLTEIDFQGYAIVTKNGSDVIRQGFGSANKNSNLPQGYHLAYRIGSVTKTLTAAAIVQLKRDGLILGFDQTLDEFDPEFPNGDQITIAQLLSHQSGIPEYQSVIEQAYEAGSVLDEVDIYELIKDLVSENGLHFTPGSNKQYCNSNYLIAALLVQQLSGVPYHQYVQRKIFGPLGMADSFKGTDEIDVDTHAQGYLNGNVNSMYPMGIAFGAGDFSSSPKDMETWTKAVKTDWFTEAEKVELFAQDVPSGFVDFGLGWFTTQEGNTTMYWHGGDINGYWSMIGFIPQYDATLVLLSNRQDDTGSQRNTIIQQLLTHEFIQ</sequence>
<feature type="domain" description="Beta-lactamase-related" evidence="4">
    <location>
        <begin position="59"/>
        <end position="359"/>
    </location>
</feature>
<dbReference type="InterPro" id="IPR050491">
    <property type="entry name" value="AmpC-like"/>
</dbReference>
<feature type="signal peptide" evidence="3">
    <location>
        <begin position="1"/>
        <end position="28"/>
    </location>
</feature>
<dbReference type="EMBL" id="FQYU01000004">
    <property type="protein sequence ID" value="SHJ36358.1"/>
    <property type="molecule type" value="Genomic_DNA"/>
</dbReference>
<dbReference type="Gene3D" id="3.40.710.10">
    <property type="entry name" value="DD-peptidase/beta-lactamase superfamily"/>
    <property type="match status" value="1"/>
</dbReference>
<dbReference type="AlphaFoldDB" id="A0A1M6IPM0"/>
<evidence type="ECO:0000259" key="4">
    <source>
        <dbReference type="Pfam" id="PF00144"/>
    </source>
</evidence>
<dbReference type="PANTHER" id="PTHR46825:SF11">
    <property type="entry name" value="PENICILLIN-BINDING PROTEIN 4"/>
    <property type="match status" value="1"/>
</dbReference>
<reference evidence="6" key="1">
    <citation type="submission" date="2016-11" db="EMBL/GenBank/DDBJ databases">
        <authorList>
            <person name="Varghese N."/>
            <person name="Submissions S."/>
        </authorList>
    </citation>
    <scope>NUCLEOTIDE SEQUENCE [LARGE SCALE GENOMIC DNA]</scope>
    <source>
        <strain evidence="6">DSM 19858</strain>
    </source>
</reference>
<dbReference type="Proteomes" id="UP000184543">
    <property type="component" value="Unassembled WGS sequence"/>
</dbReference>
<proteinExistence type="predicted"/>
<protein>
    <submittedName>
        <fullName evidence="5">CubicO group peptidase, beta-lactamase class C family</fullName>
    </submittedName>
</protein>
<dbReference type="InterPro" id="IPR012338">
    <property type="entry name" value="Beta-lactam/transpept-like"/>
</dbReference>
<name>A0A1M6IPM0_9FLAO</name>
<keyword evidence="2" id="KW-0472">Membrane</keyword>
<dbReference type="PANTHER" id="PTHR46825">
    <property type="entry name" value="D-ALANYL-D-ALANINE-CARBOXYPEPTIDASE/ENDOPEPTIDASE AMPH"/>
    <property type="match status" value="1"/>
</dbReference>
<evidence type="ECO:0000256" key="2">
    <source>
        <dbReference type="ARBA" id="ARBA00023136"/>
    </source>
</evidence>
<accession>A0A1M6IPM0</accession>
<feature type="chain" id="PRO_5012387026" evidence="3">
    <location>
        <begin position="29"/>
        <end position="369"/>
    </location>
</feature>
<dbReference type="GO" id="GO:0016020">
    <property type="term" value="C:membrane"/>
    <property type="evidence" value="ECO:0007669"/>
    <property type="project" value="UniProtKB-SubCell"/>
</dbReference>